<keyword evidence="3" id="KW-1185">Reference proteome</keyword>
<reference evidence="2 3" key="1">
    <citation type="submission" date="2018-08" db="EMBL/GenBank/DDBJ databases">
        <title>Erythrobacter zhengii sp.nov., a bacterium isolated from deep-sea sediment.</title>
        <authorList>
            <person name="Fang C."/>
            <person name="Wu Y.-H."/>
            <person name="Sun C."/>
            <person name="Wang H."/>
            <person name="Cheng H."/>
            <person name="Meng F.-X."/>
            <person name="Wang C.-S."/>
            <person name="Xu X.-W."/>
        </authorList>
    </citation>
    <scope>NUCLEOTIDE SEQUENCE [LARGE SCALE GENOMIC DNA]</scope>
    <source>
        <strain evidence="2 3">V18</strain>
    </source>
</reference>
<dbReference type="OrthoDB" id="4190732at2"/>
<dbReference type="PANTHER" id="PTHR11695:SF294">
    <property type="entry name" value="RETICULON-4-INTERACTING PROTEIN 1, MITOCHONDRIAL"/>
    <property type="match status" value="1"/>
</dbReference>
<dbReference type="SMART" id="SM00829">
    <property type="entry name" value="PKS_ER"/>
    <property type="match status" value="1"/>
</dbReference>
<dbReference type="Proteomes" id="UP000286576">
    <property type="component" value="Unassembled WGS sequence"/>
</dbReference>
<sequence length="335" mass="36198">MKAYTLTEYGDADKAQMREVERPTPGLGEVLVRVKAAGLNPVDYKIREGALKPILRLKLPITMGNELAGVVEANGRAATRFPPGTRVFARVGKERLGAFAEYAVVREEFLTPIPESIDFETAAAIPLAGLTALQALRDELEIGPGFRVLITGGAGGVGTFAIQIAKYLGAEVVTTASERGRELVKDMGADVVIDYEHEKFEDVIDPVDGVFDLIGDDTLSRCFKVVKEGGRVVSIAGTPEPRTATSDLGGRYGLAAVFWAMSRDLRKQARKAGADYRYIFMHPSGSELAYLAEMATGGDLKPVIDSRYPFDDIEKAMAELEEGHAKGKIVVTMEG</sequence>
<protein>
    <submittedName>
        <fullName evidence="2">NADP-dependent oxidoreductase</fullName>
    </submittedName>
</protein>
<proteinExistence type="predicted"/>
<dbReference type="Gene3D" id="3.40.50.720">
    <property type="entry name" value="NAD(P)-binding Rossmann-like Domain"/>
    <property type="match status" value="1"/>
</dbReference>
<dbReference type="Gene3D" id="3.90.180.10">
    <property type="entry name" value="Medium-chain alcohol dehydrogenases, catalytic domain"/>
    <property type="match status" value="1"/>
</dbReference>
<evidence type="ECO:0000313" key="3">
    <source>
        <dbReference type="Proteomes" id="UP000286576"/>
    </source>
</evidence>
<gene>
    <name evidence="2" type="ORF">D2V07_03165</name>
</gene>
<dbReference type="InterPro" id="IPR013154">
    <property type="entry name" value="ADH-like_N"/>
</dbReference>
<name>A0A418NX92_9SPHN</name>
<dbReference type="InterPro" id="IPR050700">
    <property type="entry name" value="YIM1/Zinc_Alcohol_DH_Fams"/>
</dbReference>
<evidence type="ECO:0000259" key="1">
    <source>
        <dbReference type="SMART" id="SM00829"/>
    </source>
</evidence>
<dbReference type="CDD" id="cd05289">
    <property type="entry name" value="MDR_like_2"/>
    <property type="match status" value="1"/>
</dbReference>
<dbReference type="InterPro" id="IPR020843">
    <property type="entry name" value="ER"/>
</dbReference>
<dbReference type="Pfam" id="PF08240">
    <property type="entry name" value="ADH_N"/>
    <property type="match status" value="1"/>
</dbReference>
<accession>A0A418NX92</accession>
<dbReference type="Pfam" id="PF13602">
    <property type="entry name" value="ADH_zinc_N_2"/>
    <property type="match status" value="1"/>
</dbReference>
<dbReference type="PANTHER" id="PTHR11695">
    <property type="entry name" value="ALCOHOL DEHYDROGENASE RELATED"/>
    <property type="match status" value="1"/>
</dbReference>
<dbReference type="RefSeq" id="WP_119584587.1">
    <property type="nucleotide sequence ID" value="NZ_CAWODQ010000001.1"/>
</dbReference>
<dbReference type="SUPFAM" id="SSF50129">
    <property type="entry name" value="GroES-like"/>
    <property type="match status" value="1"/>
</dbReference>
<dbReference type="InterPro" id="IPR011032">
    <property type="entry name" value="GroES-like_sf"/>
</dbReference>
<dbReference type="EMBL" id="QXFL01000001">
    <property type="protein sequence ID" value="RIV89251.1"/>
    <property type="molecule type" value="Genomic_DNA"/>
</dbReference>
<dbReference type="SUPFAM" id="SSF51735">
    <property type="entry name" value="NAD(P)-binding Rossmann-fold domains"/>
    <property type="match status" value="1"/>
</dbReference>
<organism evidence="2 3">
    <name type="scientific">Aurantiacibacter zhengii</name>
    <dbReference type="NCBI Taxonomy" id="2307003"/>
    <lineage>
        <taxon>Bacteria</taxon>
        <taxon>Pseudomonadati</taxon>
        <taxon>Pseudomonadota</taxon>
        <taxon>Alphaproteobacteria</taxon>
        <taxon>Sphingomonadales</taxon>
        <taxon>Erythrobacteraceae</taxon>
        <taxon>Aurantiacibacter</taxon>
    </lineage>
</organism>
<dbReference type="GO" id="GO:0016491">
    <property type="term" value="F:oxidoreductase activity"/>
    <property type="evidence" value="ECO:0007669"/>
    <property type="project" value="InterPro"/>
</dbReference>
<dbReference type="AlphaFoldDB" id="A0A418NX92"/>
<comment type="caution">
    <text evidence="2">The sequence shown here is derived from an EMBL/GenBank/DDBJ whole genome shotgun (WGS) entry which is preliminary data.</text>
</comment>
<feature type="domain" description="Enoyl reductase (ER)" evidence="1">
    <location>
        <begin position="10"/>
        <end position="331"/>
    </location>
</feature>
<dbReference type="InterPro" id="IPR036291">
    <property type="entry name" value="NAD(P)-bd_dom_sf"/>
</dbReference>
<evidence type="ECO:0000313" key="2">
    <source>
        <dbReference type="EMBL" id="RIV89251.1"/>
    </source>
</evidence>